<dbReference type="Proteomes" id="UP000007879">
    <property type="component" value="Unassembled WGS sequence"/>
</dbReference>
<dbReference type="EnsemblMetazoa" id="XM_011406769.2">
    <property type="protein sequence ID" value="XP_011405071.1"/>
    <property type="gene ID" value="LOC105313383"/>
</dbReference>
<dbReference type="PANTHER" id="PTHR14540:SF2">
    <property type="entry name" value="INTEGRATOR COMPLEX SUBUNIT 15"/>
    <property type="match status" value="1"/>
</dbReference>
<sequence length="429" mass="47987">MAAHKLRQNKKKSPHVENRDGDSEIDQTLKTLQKPAACNFILSMVERYIRSLSSPDLVVSSLPNKEKLLSLIDSYILLVPTAAASSSVEWPFNVFEELELLEALRGQVEERQLSKEIQLALFDTLFGLADDDEVASAHRLSLLKKLVSLSISGLGNGTVLHCTTYWMELYPIAAAELATNIYSEFCELLPNAMEPLLALGNNCPSFTKLLILHLTSSFPISSSSSIGHASCPPLRCIHLLSQWILTNPDSLTTFPDTRDSPILIRSQRVKRPINAPPLMGVAQWVILEPLIPDQWIVRNTERRLRGRDEEKQLVTEYRSSMSQLHANLLTYLMSLSSSPVHIAMTSTSLSSLVGRLLEFQQKTATLLQEEKNKTELSLERLSQFLQIGLDVGIVSLNPDFLTTLLSTLPKNRLLNIVVSHHRKGVTYKN</sequence>
<evidence type="ECO:0000313" key="3">
    <source>
        <dbReference type="Proteomes" id="UP000007879"/>
    </source>
</evidence>
<dbReference type="EnsemblMetazoa" id="Aqu2.1.43504_001">
    <property type="protein sequence ID" value="Aqu2.1.43504_001"/>
    <property type="gene ID" value="Aqu2.1.43504"/>
</dbReference>
<name>A0A1X7VUF6_AMPQE</name>
<evidence type="ECO:0000313" key="2">
    <source>
        <dbReference type="EnsemblMetazoa" id="Aqu2.1.43504_001"/>
    </source>
</evidence>
<proteinExistence type="predicted"/>
<dbReference type="PANTHER" id="PTHR14540">
    <property type="entry name" value="INTEGRATOR COMPLEX SUBUNIT 15"/>
    <property type="match status" value="1"/>
</dbReference>
<reference evidence="3" key="1">
    <citation type="journal article" date="2010" name="Nature">
        <title>The Amphimedon queenslandica genome and the evolution of animal complexity.</title>
        <authorList>
            <person name="Srivastava M."/>
            <person name="Simakov O."/>
            <person name="Chapman J."/>
            <person name="Fahey B."/>
            <person name="Gauthier M.E."/>
            <person name="Mitros T."/>
            <person name="Richards G.S."/>
            <person name="Conaco C."/>
            <person name="Dacre M."/>
            <person name="Hellsten U."/>
            <person name="Larroux C."/>
            <person name="Putnam N.H."/>
            <person name="Stanke M."/>
            <person name="Adamska M."/>
            <person name="Darling A."/>
            <person name="Degnan S.M."/>
            <person name="Oakley T.H."/>
            <person name="Plachetzki D.C."/>
            <person name="Zhai Y."/>
            <person name="Adamski M."/>
            <person name="Calcino A."/>
            <person name="Cummins S.F."/>
            <person name="Goodstein D.M."/>
            <person name="Harris C."/>
            <person name="Jackson D.J."/>
            <person name="Leys S.P."/>
            <person name="Shu S."/>
            <person name="Woodcroft B.J."/>
            <person name="Vervoort M."/>
            <person name="Kosik K.S."/>
            <person name="Manning G."/>
            <person name="Degnan B.M."/>
            <person name="Rokhsar D.S."/>
        </authorList>
    </citation>
    <scope>NUCLEOTIDE SEQUENCE [LARGE SCALE GENOMIC DNA]</scope>
</reference>
<gene>
    <name evidence="2" type="primary">105313383</name>
</gene>
<dbReference type="InParanoid" id="A0A1X7VUF6"/>
<feature type="region of interest" description="Disordered" evidence="1">
    <location>
        <begin position="1"/>
        <end position="24"/>
    </location>
</feature>
<dbReference type="OMA" id="DDGDCHQ"/>
<evidence type="ECO:0008006" key="4">
    <source>
        <dbReference type="Google" id="ProtNLM"/>
    </source>
</evidence>
<accession>A0A1X7VUF6</accession>
<keyword evidence="3" id="KW-1185">Reference proteome</keyword>
<dbReference type="OrthoDB" id="5861309at2759"/>
<dbReference type="STRING" id="400682.A0A1X7VUF6"/>
<protein>
    <recommendedName>
        <fullName evidence="4">Integrator complex subunit 5 C-terminal domain-containing protein</fullName>
    </recommendedName>
</protein>
<evidence type="ECO:0000256" key="1">
    <source>
        <dbReference type="SAM" id="MobiDB-lite"/>
    </source>
</evidence>
<dbReference type="InterPro" id="IPR027844">
    <property type="entry name" value="INTS15"/>
</dbReference>
<feature type="compositionally biased region" description="Basic residues" evidence="1">
    <location>
        <begin position="1"/>
        <end position="13"/>
    </location>
</feature>
<dbReference type="Pfam" id="PF14964">
    <property type="entry name" value="INTS15"/>
    <property type="match status" value="1"/>
</dbReference>
<dbReference type="AlphaFoldDB" id="A0A1X7VUF6"/>
<dbReference type="KEGG" id="aqu:105313383"/>
<reference evidence="2" key="2">
    <citation type="submission" date="2017-05" db="UniProtKB">
        <authorList>
            <consortium name="EnsemblMetazoa"/>
        </authorList>
    </citation>
    <scope>IDENTIFICATION</scope>
</reference>
<organism evidence="2">
    <name type="scientific">Amphimedon queenslandica</name>
    <name type="common">Sponge</name>
    <dbReference type="NCBI Taxonomy" id="400682"/>
    <lineage>
        <taxon>Eukaryota</taxon>
        <taxon>Metazoa</taxon>
        <taxon>Porifera</taxon>
        <taxon>Demospongiae</taxon>
        <taxon>Heteroscleromorpha</taxon>
        <taxon>Haplosclerida</taxon>
        <taxon>Niphatidae</taxon>
        <taxon>Amphimedon</taxon>
    </lineage>
</organism>